<comment type="subcellular location">
    <subcellularLocation>
        <location evidence="1 4">Cytoplasm</location>
    </subcellularLocation>
</comment>
<dbReference type="InterPro" id="IPR056796">
    <property type="entry name" value="FdhE_C"/>
</dbReference>
<dbReference type="InterPro" id="IPR024064">
    <property type="entry name" value="FdhE-like_sf"/>
</dbReference>
<comment type="caution">
    <text evidence="8">The sequence shown here is derived from an EMBL/GenBank/DDBJ whole genome shotgun (WGS) entry which is preliminary data.</text>
</comment>
<dbReference type="RefSeq" id="WP_101824483.1">
    <property type="nucleotide sequence ID" value="NZ_PJZH01000009.1"/>
</dbReference>
<evidence type="ECO:0000259" key="7">
    <source>
        <dbReference type="Pfam" id="PF24860"/>
    </source>
</evidence>
<dbReference type="Pfam" id="PF04216">
    <property type="entry name" value="FdhE_N"/>
    <property type="match status" value="1"/>
</dbReference>
<accession>A0A2N5E3G3</accession>
<dbReference type="InterPro" id="IPR006452">
    <property type="entry name" value="Formate_DH_accessory"/>
</dbReference>
<sequence>MSIRIVPKRAAGAPQTRMTAAHAIPPLLFANLKSLYARRAERLRHLAEESPLQDLLAFAALIADAQQHALHDHPLTMDMAALLARTAKTTLPPLDNHTFVRDPHWRTLLQAIIAELRPQVDPHLRALLENLEKCPESQLENYADALLTREFTGVGSEAAPLIWAALSLYWAQMAALIPGKAQVEHGEHRQFCPTCGSIPVSSLVHLGTVSGMRYLHCNLCECEWHVAQAKCSNCEQAHGLNYWSLDDVASPVKAESCDNCGTYLKILFQDHDPNVEPVADDLATLVLDAKMEDEGFARSSINPFLFPDG</sequence>
<gene>
    <name evidence="4" type="primary">fdhE</name>
    <name evidence="8" type="ORF">CYR32_11215</name>
</gene>
<dbReference type="NCBIfam" id="NF002925">
    <property type="entry name" value="PRK03564.1"/>
    <property type="match status" value="1"/>
</dbReference>
<evidence type="ECO:0000313" key="9">
    <source>
        <dbReference type="Proteomes" id="UP000234503"/>
    </source>
</evidence>
<reference evidence="8 9" key="1">
    <citation type="submission" date="2017-12" db="EMBL/GenBank/DDBJ databases">
        <title>Characterization of six clinical isolates of Enterochimera gen. nov., a novel genus of the Yersiniaciae family and the three species Enterochimera arupensis sp. nov., Enterochimera coloradensis sp. nov, and Enterochimera californica sp. nov.</title>
        <authorList>
            <person name="Rossi A."/>
            <person name="Fisher M."/>
        </authorList>
    </citation>
    <scope>NUCLEOTIDE SEQUENCE [LARGE SCALE GENOMIC DNA]</scope>
    <source>
        <strain evidence="9">2016-Iso4</strain>
    </source>
</reference>
<comment type="similarity">
    <text evidence="3 4">Belongs to the FdhE family.</text>
</comment>
<dbReference type="GO" id="GO:0051604">
    <property type="term" value="P:protein maturation"/>
    <property type="evidence" value="ECO:0007669"/>
    <property type="project" value="TreeGrafter"/>
</dbReference>
<proteinExistence type="inferred from homology"/>
<evidence type="ECO:0000259" key="6">
    <source>
        <dbReference type="Pfam" id="PF24859"/>
    </source>
</evidence>
<dbReference type="NCBIfam" id="TIGR01562">
    <property type="entry name" value="FdhE"/>
    <property type="match status" value="1"/>
</dbReference>
<dbReference type="InterPro" id="IPR056774">
    <property type="entry name" value="FdhE_N"/>
</dbReference>
<evidence type="ECO:0000259" key="5">
    <source>
        <dbReference type="Pfam" id="PF04216"/>
    </source>
</evidence>
<dbReference type="Gene3D" id="3.90.1670.10">
    <property type="entry name" value="FdhE-like domain"/>
    <property type="match status" value="1"/>
</dbReference>
<evidence type="ECO:0000313" key="8">
    <source>
        <dbReference type="EMBL" id="PLR35229.1"/>
    </source>
</evidence>
<feature type="domain" description="FdhE central" evidence="6">
    <location>
        <begin position="191"/>
        <end position="226"/>
    </location>
</feature>
<dbReference type="OrthoDB" id="9794151at2"/>
<dbReference type="FunFam" id="3.90.1670.10:FF:000001">
    <property type="entry name" value="Protein FdhE"/>
    <property type="match status" value="1"/>
</dbReference>
<keyword evidence="2 4" id="KW-0963">Cytoplasm</keyword>
<dbReference type="GO" id="GO:0008199">
    <property type="term" value="F:ferric iron binding"/>
    <property type="evidence" value="ECO:0007669"/>
    <property type="project" value="TreeGrafter"/>
</dbReference>
<dbReference type="Proteomes" id="UP000234503">
    <property type="component" value="Unassembled WGS sequence"/>
</dbReference>
<dbReference type="PIRSF" id="PIRSF018296">
    <property type="entry name" value="Format_dh_formtn"/>
    <property type="match status" value="1"/>
</dbReference>
<dbReference type="Pfam" id="PF24860">
    <property type="entry name" value="FdhE_C"/>
    <property type="match status" value="1"/>
</dbReference>
<comment type="function">
    <text evidence="4">Necessary for formate dehydrogenase activity.</text>
</comment>
<feature type="domain" description="FdhE N-terminal" evidence="5">
    <location>
        <begin position="24"/>
        <end position="187"/>
    </location>
</feature>
<protein>
    <recommendedName>
        <fullName evidence="4">Protein FdhE homolog</fullName>
    </recommendedName>
</protein>
<dbReference type="GO" id="GO:0005829">
    <property type="term" value="C:cytosol"/>
    <property type="evidence" value="ECO:0007669"/>
    <property type="project" value="TreeGrafter"/>
</dbReference>
<keyword evidence="9" id="KW-1185">Reference proteome</keyword>
<name>A0A2N5E3G3_9GAMM</name>
<dbReference type="SUPFAM" id="SSF144020">
    <property type="entry name" value="FdhE-like"/>
    <property type="match status" value="1"/>
</dbReference>
<evidence type="ECO:0000256" key="4">
    <source>
        <dbReference type="HAMAP-Rule" id="MF_00611"/>
    </source>
</evidence>
<dbReference type="HAMAP" id="MF_00611">
    <property type="entry name" value="FdeH"/>
    <property type="match status" value="1"/>
</dbReference>
<evidence type="ECO:0000256" key="3">
    <source>
        <dbReference type="ARBA" id="ARBA00061033"/>
    </source>
</evidence>
<evidence type="ECO:0000256" key="1">
    <source>
        <dbReference type="ARBA" id="ARBA00004496"/>
    </source>
</evidence>
<dbReference type="PANTHER" id="PTHR37689">
    <property type="entry name" value="PROTEIN FDHE"/>
    <property type="match status" value="1"/>
</dbReference>
<dbReference type="InterPro" id="IPR056797">
    <property type="entry name" value="FdhE_central"/>
</dbReference>
<dbReference type="AlphaFoldDB" id="A0A2N5E3G3"/>
<dbReference type="CDD" id="cd16341">
    <property type="entry name" value="FdhE"/>
    <property type="match status" value="1"/>
</dbReference>
<organism evidence="8 9">
    <name type="scientific">Chimaeribacter coloradensis</name>
    <dbReference type="NCBI Taxonomy" id="2060068"/>
    <lineage>
        <taxon>Bacteria</taxon>
        <taxon>Pseudomonadati</taxon>
        <taxon>Pseudomonadota</taxon>
        <taxon>Gammaproteobacteria</taxon>
        <taxon>Enterobacterales</taxon>
        <taxon>Yersiniaceae</taxon>
        <taxon>Chimaeribacter</taxon>
    </lineage>
</organism>
<dbReference type="PANTHER" id="PTHR37689:SF1">
    <property type="entry name" value="PROTEIN FDHE"/>
    <property type="match status" value="1"/>
</dbReference>
<dbReference type="Pfam" id="PF24859">
    <property type="entry name" value="FdhE_central"/>
    <property type="match status" value="1"/>
</dbReference>
<dbReference type="EMBL" id="PJZH01000009">
    <property type="protein sequence ID" value="PLR35229.1"/>
    <property type="molecule type" value="Genomic_DNA"/>
</dbReference>
<evidence type="ECO:0000256" key="2">
    <source>
        <dbReference type="ARBA" id="ARBA00022490"/>
    </source>
</evidence>
<feature type="domain" description="FdhE C-terminal" evidence="7">
    <location>
        <begin position="230"/>
        <end position="305"/>
    </location>
</feature>